<dbReference type="OrthoDB" id="4325420at2"/>
<dbReference type="EMBL" id="QQNA01000090">
    <property type="protein sequence ID" value="RDG37736.1"/>
    <property type="molecule type" value="Genomic_DNA"/>
</dbReference>
<reference evidence="3 4" key="1">
    <citation type="submission" date="2018-07" db="EMBL/GenBank/DDBJ databases">
        <title>Streptomyces species from bats.</title>
        <authorList>
            <person name="Dunlap C."/>
        </authorList>
    </citation>
    <scope>NUCLEOTIDE SEQUENCE [LARGE SCALE GENOMIC DNA]</scope>
    <source>
        <strain evidence="3 4">AC230</strain>
    </source>
</reference>
<organism evidence="3 4">
    <name type="scientific">Streptomyces corynorhini</name>
    <dbReference type="NCBI Taxonomy" id="2282652"/>
    <lineage>
        <taxon>Bacteria</taxon>
        <taxon>Bacillati</taxon>
        <taxon>Actinomycetota</taxon>
        <taxon>Actinomycetes</taxon>
        <taxon>Kitasatosporales</taxon>
        <taxon>Streptomycetaceae</taxon>
        <taxon>Streptomyces</taxon>
    </lineage>
</organism>
<feature type="compositionally biased region" description="Basic and acidic residues" evidence="1">
    <location>
        <begin position="1"/>
        <end position="13"/>
    </location>
</feature>
<name>A0A370BDG0_9ACTN</name>
<comment type="caution">
    <text evidence="3">The sequence shown here is derived from an EMBL/GenBank/DDBJ whole genome shotgun (WGS) entry which is preliminary data.</text>
</comment>
<sequence>MIHDERRKRAEPRGRRKREAVRRASAVRATGLLVGSLFVLAPVGITPRGCGDLSGGRLCVEGPIGSTGAFTTRYVRRPGAPDLSVRLGYQRKDSRITAFPGWFGTRTTRHGHAELSGVIETEPGECVRGVLEDRGGRLYVTRWRCS</sequence>
<evidence type="ECO:0000313" key="3">
    <source>
        <dbReference type="EMBL" id="RDG37736.1"/>
    </source>
</evidence>
<gene>
    <name evidence="3" type="ORF">DVH02_12915</name>
</gene>
<protein>
    <submittedName>
        <fullName evidence="3">Uncharacterized protein</fullName>
    </submittedName>
</protein>
<evidence type="ECO:0000256" key="1">
    <source>
        <dbReference type="SAM" id="MobiDB-lite"/>
    </source>
</evidence>
<keyword evidence="2" id="KW-0472">Membrane</keyword>
<accession>A0A370BDG0</accession>
<keyword evidence="2" id="KW-1133">Transmembrane helix</keyword>
<evidence type="ECO:0000313" key="4">
    <source>
        <dbReference type="Proteomes" id="UP000253741"/>
    </source>
</evidence>
<feature type="region of interest" description="Disordered" evidence="1">
    <location>
        <begin position="1"/>
        <end position="22"/>
    </location>
</feature>
<dbReference type="AlphaFoldDB" id="A0A370BDG0"/>
<proteinExistence type="predicted"/>
<evidence type="ECO:0000256" key="2">
    <source>
        <dbReference type="SAM" id="Phobius"/>
    </source>
</evidence>
<feature type="transmembrane region" description="Helical" evidence="2">
    <location>
        <begin position="25"/>
        <end position="45"/>
    </location>
</feature>
<keyword evidence="4" id="KW-1185">Reference proteome</keyword>
<dbReference type="Proteomes" id="UP000253741">
    <property type="component" value="Unassembled WGS sequence"/>
</dbReference>
<keyword evidence="2" id="KW-0812">Transmembrane</keyword>